<dbReference type="EMBL" id="NQNY01000004">
    <property type="protein sequence ID" value="PAK21510.1"/>
    <property type="molecule type" value="Genomic_DNA"/>
</dbReference>
<evidence type="ECO:0000313" key="2">
    <source>
        <dbReference type="EMBL" id="PAK21510.1"/>
    </source>
</evidence>
<accession>A0A269TK21</accession>
<organism evidence="2 3">
    <name type="scientific">Mycoplasmopsis agassizii</name>
    <dbReference type="NCBI Taxonomy" id="33922"/>
    <lineage>
        <taxon>Bacteria</taxon>
        <taxon>Bacillati</taxon>
        <taxon>Mycoplasmatota</taxon>
        <taxon>Mycoplasmoidales</taxon>
        <taxon>Metamycoplasmataceae</taxon>
        <taxon>Mycoplasmopsis</taxon>
    </lineage>
</organism>
<evidence type="ECO:0000256" key="1">
    <source>
        <dbReference type="SAM" id="SignalP"/>
    </source>
</evidence>
<evidence type="ECO:0000313" key="3">
    <source>
        <dbReference type="Proteomes" id="UP000216943"/>
    </source>
</evidence>
<name>A0A269TK21_9BACT</name>
<feature type="signal peptide" evidence="1">
    <location>
        <begin position="1"/>
        <end position="28"/>
    </location>
</feature>
<dbReference type="PROSITE" id="PS51257">
    <property type="entry name" value="PROKAR_LIPOPROTEIN"/>
    <property type="match status" value="1"/>
</dbReference>
<reference evidence="3" key="1">
    <citation type="submission" date="2017-08" db="EMBL/GenBank/DDBJ databases">
        <authorList>
            <person name="Alvarez-Ponce D."/>
            <person name="Weitzman C.L."/>
            <person name="Tillett R.L."/>
            <person name="Sandmeier F.C."/>
            <person name="Tracy C.R."/>
        </authorList>
    </citation>
    <scope>NUCLEOTIDE SEQUENCE [LARGE SCALE GENOMIC DNA]</scope>
    <source>
        <strain evidence="3">723</strain>
    </source>
</reference>
<dbReference type="AlphaFoldDB" id="A0A269TK21"/>
<sequence>MLKKFRKTNFRKYLLFSGLSILSIFAFAAIACSSSNVVITEEDKRLKETISLITDQNTNDTQRKSISLVTDEASLKTQLRVSDDEKEKFKKYIKNNVDPNLTDEQIEKLKPWNFYFSYDLIKDKLDLNKSHYLFVKDLTDLILDSDSYSNIFHKKYEKVNKGVYLKDYKLDKETKTITLNLGYNFLPYEDHSGEITQPVVHPSHYIEPKALTSFLLPIAKNQLSNFNLNEWKIIKKFS</sequence>
<evidence type="ECO:0008006" key="4">
    <source>
        <dbReference type="Google" id="ProtNLM"/>
    </source>
</evidence>
<gene>
    <name evidence="2" type="ORF">CJJ23_01830</name>
</gene>
<protein>
    <recommendedName>
        <fullName evidence="4">Lipoprotein</fullName>
    </recommendedName>
</protein>
<keyword evidence="1" id="KW-0732">Signal</keyword>
<proteinExistence type="predicted"/>
<comment type="caution">
    <text evidence="2">The sequence shown here is derived from an EMBL/GenBank/DDBJ whole genome shotgun (WGS) entry which is preliminary data.</text>
</comment>
<feature type="chain" id="PRO_5012650666" description="Lipoprotein" evidence="1">
    <location>
        <begin position="29"/>
        <end position="238"/>
    </location>
</feature>
<dbReference type="Proteomes" id="UP000216943">
    <property type="component" value="Unassembled WGS sequence"/>
</dbReference>